<dbReference type="InterPro" id="IPR009057">
    <property type="entry name" value="Homeodomain-like_sf"/>
</dbReference>
<dbReference type="InterPro" id="IPR029062">
    <property type="entry name" value="Class_I_gatase-like"/>
</dbReference>
<dbReference type="Gene3D" id="3.40.50.880">
    <property type="match status" value="1"/>
</dbReference>
<dbReference type="Gene3D" id="1.10.10.60">
    <property type="entry name" value="Homeodomain-like"/>
    <property type="match status" value="1"/>
</dbReference>
<dbReference type="SMART" id="SM00342">
    <property type="entry name" value="HTH_ARAC"/>
    <property type="match status" value="1"/>
</dbReference>
<comment type="caution">
    <text evidence="6">The sequence shown here is derived from an EMBL/GenBank/DDBJ whole genome shotgun (WGS) entry which is preliminary data.</text>
</comment>
<keyword evidence="1" id="KW-0805">Transcription regulation</keyword>
<keyword evidence="2" id="KW-0238">DNA-binding</keyword>
<organism evidence="6 7">
    <name type="scientific">Paeniglutamicibacter psychrophenolicus</name>
    <dbReference type="NCBI Taxonomy" id="257454"/>
    <lineage>
        <taxon>Bacteria</taxon>
        <taxon>Bacillati</taxon>
        <taxon>Actinomycetota</taxon>
        <taxon>Actinomycetes</taxon>
        <taxon>Micrococcales</taxon>
        <taxon>Micrococcaceae</taxon>
        <taxon>Paeniglutamicibacter</taxon>
    </lineage>
</organism>
<dbReference type="InterPro" id="IPR052158">
    <property type="entry name" value="INH-QAR"/>
</dbReference>
<accession>A0ABS4WHI2</accession>
<feature type="compositionally biased region" description="Basic and acidic residues" evidence="4">
    <location>
        <begin position="320"/>
        <end position="330"/>
    </location>
</feature>
<dbReference type="Proteomes" id="UP000766570">
    <property type="component" value="Unassembled WGS sequence"/>
</dbReference>
<keyword evidence="3" id="KW-0804">Transcription</keyword>
<evidence type="ECO:0000256" key="3">
    <source>
        <dbReference type="ARBA" id="ARBA00023163"/>
    </source>
</evidence>
<dbReference type="PROSITE" id="PS00041">
    <property type="entry name" value="HTH_ARAC_FAMILY_1"/>
    <property type="match status" value="1"/>
</dbReference>
<evidence type="ECO:0000256" key="1">
    <source>
        <dbReference type="ARBA" id="ARBA00023015"/>
    </source>
</evidence>
<feature type="region of interest" description="Disordered" evidence="4">
    <location>
        <begin position="309"/>
        <end position="330"/>
    </location>
</feature>
<evidence type="ECO:0000259" key="5">
    <source>
        <dbReference type="PROSITE" id="PS01124"/>
    </source>
</evidence>
<dbReference type="CDD" id="cd03137">
    <property type="entry name" value="GATase1_AraC_1"/>
    <property type="match status" value="1"/>
</dbReference>
<reference evidence="6 7" key="1">
    <citation type="submission" date="2021-03" db="EMBL/GenBank/DDBJ databases">
        <title>Sequencing the genomes of 1000 actinobacteria strains.</title>
        <authorList>
            <person name="Klenk H.-P."/>
        </authorList>
    </citation>
    <scope>NUCLEOTIDE SEQUENCE [LARGE SCALE GENOMIC DNA]</scope>
    <source>
        <strain evidence="6 7">DSM 15454</strain>
    </source>
</reference>
<evidence type="ECO:0000313" key="7">
    <source>
        <dbReference type="Proteomes" id="UP000766570"/>
    </source>
</evidence>
<name>A0ABS4WHI2_9MICC</name>
<dbReference type="Pfam" id="PF01965">
    <property type="entry name" value="DJ-1_PfpI"/>
    <property type="match status" value="1"/>
</dbReference>
<evidence type="ECO:0000313" key="6">
    <source>
        <dbReference type="EMBL" id="MBP2375655.1"/>
    </source>
</evidence>
<dbReference type="RefSeq" id="WP_209909612.1">
    <property type="nucleotide sequence ID" value="NZ_BAAAMI010000013.1"/>
</dbReference>
<evidence type="ECO:0000256" key="4">
    <source>
        <dbReference type="SAM" id="MobiDB-lite"/>
    </source>
</evidence>
<sequence length="330" mass="35385">MHRVVALALPDVVAFDLAIPAQVFGHEDERQLYSFTVCAAEPGLVQTTTGYAIHAAGGLEALLSADTIVVPGFSPLADPPPEVSRALRDAAANGARLVSVCTGAFALAAAGLLNGKRATTHWRNAEQLQTLHPEVSVDAGVLYIDEDGVSTSAGVAAGIDLCLHLVRSDHGTEAANRIARRMVVAPHREGGQAQFIERPVAPPLTHFAETCGWALHHLAEPLTVVDLAAHAGWGPSSFARKFLAVAGTTPLRWLTSQRITEACRLLETTNLTVEAIAARTGLGTSANFRLHFTREFNTTPSSYRRLFQDRKRPGMTSRSSPEREILAQPR</sequence>
<keyword evidence="7" id="KW-1185">Reference proteome</keyword>
<dbReference type="SUPFAM" id="SSF46689">
    <property type="entry name" value="Homeodomain-like"/>
    <property type="match status" value="2"/>
</dbReference>
<dbReference type="PROSITE" id="PS01124">
    <property type="entry name" value="HTH_ARAC_FAMILY_2"/>
    <property type="match status" value="1"/>
</dbReference>
<dbReference type="Pfam" id="PF12833">
    <property type="entry name" value="HTH_18"/>
    <property type="match status" value="1"/>
</dbReference>
<gene>
    <name evidence="6" type="ORF">JOF46_003567</name>
</gene>
<dbReference type="InterPro" id="IPR018062">
    <property type="entry name" value="HTH_AraC-typ_CS"/>
</dbReference>
<feature type="domain" description="HTH araC/xylS-type" evidence="5">
    <location>
        <begin position="208"/>
        <end position="306"/>
    </location>
</feature>
<proteinExistence type="predicted"/>
<dbReference type="SUPFAM" id="SSF52317">
    <property type="entry name" value="Class I glutamine amidotransferase-like"/>
    <property type="match status" value="1"/>
</dbReference>
<protein>
    <submittedName>
        <fullName evidence="6">Transcriptional regulator GlxA family with amidase domain</fullName>
    </submittedName>
</protein>
<dbReference type="EMBL" id="JAGIOE010000001">
    <property type="protein sequence ID" value="MBP2375655.1"/>
    <property type="molecule type" value="Genomic_DNA"/>
</dbReference>
<dbReference type="PANTHER" id="PTHR43130">
    <property type="entry name" value="ARAC-FAMILY TRANSCRIPTIONAL REGULATOR"/>
    <property type="match status" value="1"/>
</dbReference>
<dbReference type="PANTHER" id="PTHR43130:SF3">
    <property type="entry name" value="HTH-TYPE TRANSCRIPTIONAL REGULATOR RV1931C"/>
    <property type="match status" value="1"/>
</dbReference>
<dbReference type="InterPro" id="IPR018060">
    <property type="entry name" value="HTH_AraC"/>
</dbReference>
<dbReference type="InterPro" id="IPR002818">
    <property type="entry name" value="DJ-1/PfpI"/>
</dbReference>
<evidence type="ECO:0000256" key="2">
    <source>
        <dbReference type="ARBA" id="ARBA00023125"/>
    </source>
</evidence>